<evidence type="ECO:0008006" key="4">
    <source>
        <dbReference type="Google" id="ProtNLM"/>
    </source>
</evidence>
<sequence length="677" mass="68478">MKILRLAAACLLLAAPLCRPAAAQTLDPTFASPQSLYTTGKVYYMGPAQADGKRVVGGFFTRVNGATNARPLIRLDAQGNLDQPFSQNTGNVRGVTQVLGLPGGQYLLVSSSGNILAAGIARAELGRLNANGTPDATFSVGTGPTFGLSSGYGSAFATQPDGKILVAGFFSAYNSVPAPGVVRLNANGSVDATFNAAGSGFSAGAYPTAIAVQPDGKILIGGQFDYFDGQPATGLVRLNANGGFDATFVSPLLNSSLVEGVVVQPDGKVLVNGLLALPLSGPTPDAALVRLLPTGGIDPNFTTSLFVNGEVSTSSSDPAVVLQPDGKIIATGYFTGAVGNRLARLNDNGTIDLTFQVGAGPGETPSSLGLQPDGSLLVGGGFGAFDAVEQPLVKLSPAGAPDPAFVARLQIPGTATALARQPDGKLLLGGDFTELNGQPVHRLVRLLPSGALDAGFSAATGVLPASVSCLELQPDGKVLAGTAQSVLRFEATGAPDATFMPLVTGPGHYVADVTDLALQADGRVLVTGALSGTANGVAFNGLLRLTSAGAIDPSFARALAHPTLGAAAAADAVLVQADGRIVVASRFRPTTPAITFRLARYEANGALDASFQSSTDYSLVNGVGSSAGQVFALVQQPDGKLLAGGSFNQVDGAARQGVARLLPTGALDPQFYDLLGH</sequence>
<dbReference type="InterPro" id="IPR011047">
    <property type="entry name" value="Quinoprotein_ADH-like_sf"/>
</dbReference>
<reference evidence="2 3" key="1">
    <citation type="submission" date="2020-11" db="EMBL/GenBank/DDBJ databases">
        <authorList>
            <person name="Kim M.K."/>
        </authorList>
    </citation>
    <scope>NUCLEOTIDE SEQUENCE [LARGE SCALE GENOMIC DNA]</scope>
    <source>
        <strain evidence="2 3">BT662</strain>
    </source>
</reference>
<dbReference type="Gene3D" id="2.80.10.50">
    <property type="match status" value="5"/>
</dbReference>
<evidence type="ECO:0000313" key="2">
    <source>
        <dbReference type="EMBL" id="MBF9224325.1"/>
    </source>
</evidence>
<feature type="signal peptide" evidence="1">
    <location>
        <begin position="1"/>
        <end position="23"/>
    </location>
</feature>
<dbReference type="EMBL" id="JADQDM010000028">
    <property type="protein sequence ID" value="MBF9224325.1"/>
    <property type="molecule type" value="Genomic_DNA"/>
</dbReference>
<dbReference type="InterPro" id="IPR013431">
    <property type="entry name" value="Delta_60_rpt"/>
</dbReference>
<organism evidence="2 3">
    <name type="scientific">Hymenobacter ruricola</name>
    <dbReference type="NCBI Taxonomy" id="2791023"/>
    <lineage>
        <taxon>Bacteria</taxon>
        <taxon>Pseudomonadati</taxon>
        <taxon>Bacteroidota</taxon>
        <taxon>Cytophagia</taxon>
        <taxon>Cytophagales</taxon>
        <taxon>Hymenobacteraceae</taxon>
        <taxon>Hymenobacter</taxon>
    </lineage>
</organism>
<dbReference type="RefSeq" id="WP_196295744.1">
    <property type="nucleotide sequence ID" value="NZ_JADQDM010000028.1"/>
</dbReference>
<name>A0ABS0IBJ2_9BACT</name>
<keyword evidence="3" id="KW-1185">Reference proteome</keyword>
<proteinExistence type="predicted"/>
<gene>
    <name evidence="2" type="ORF">I2H31_24700</name>
</gene>
<dbReference type="Proteomes" id="UP000618931">
    <property type="component" value="Unassembled WGS sequence"/>
</dbReference>
<dbReference type="SUPFAM" id="SSF50998">
    <property type="entry name" value="Quinoprotein alcohol dehydrogenase-like"/>
    <property type="match status" value="1"/>
</dbReference>
<keyword evidence="1" id="KW-0732">Signal</keyword>
<dbReference type="Pfam" id="PF17164">
    <property type="entry name" value="DUF5122"/>
    <property type="match status" value="12"/>
</dbReference>
<evidence type="ECO:0000256" key="1">
    <source>
        <dbReference type="SAM" id="SignalP"/>
    </source>
</evidence>
<comment type="caution">
    <text evidence="2">The sequence shown here is derived from an EMBL/GenBank/DDBJ whole genome shotgun (WGS) entry which is preliminary data.</text>
</comment>
<accession>A0ABS0IBJ2</accession>
<evidence type="ECO:0000313" key="3">
    <source>
        <dbReference type="Proteomes" id="UP000618931"/>
    </source>
</evidence>
<feature type="chain" id="PRO_5047249923" description="Delta-60 repeat domain-containing protein" evidence="1">
    <location>
        <begin position="24"/>
        <end position="677"/>
    </location>
</feature>
<protein>
    <recommendedName>
        <fullName evidence="4">Delta-60 repeat domain-containing protein</fullName>
    </recommendedName>
</protein>
<dbReference type="NCBIfam" id="TIGR02608">
    <property type="entry name" value="delta_60_rpt"/>
    <property type="match status" value="11"/>
</dbReference>